<reference evidence="10" key="1">
    <citation type="submission" date="2014-04" db="EMBL/GenBank/DDBJ databases">
        <title>Whole-Genome optical mapping and complete genome sequence of Sphingobacterium deserti sp. nov., a new spaces isolated from desert in the west of China.</title>
        <authorList>
            <person name="Teng C."/>
            <person name="Zhou Z."/>
            <person name="Li X."/>
            <person name="Chen M."/>
            <person name="Lin M."/>
            <person name="Wang L."/>
            <person name="Su S."/>
            <person name="Zhang C."/>
            <person name="Zhang W."/>
        </authorList>
    </citation>
    <scope>NUCLEOTIDE SEQUENCE [LARGE SCALE GENOMIC DNA]</scope>
    <source>
        <strain evidence="10">ACCC05744</strain>
    </source>
</reference>
<dbReference type="PATRIC" id="fig|1229276.3.peg.3570"/>
<dbReference type="Pfam" id="PF07980">
    <property type="entry name" value="SusD_RagB"/>
    <property type="match status" value="1"/>
</dbReference>
<evidence type="ECO:0000259" key="8">
    <source>
        <dbReference type="Pfam" id="PF14322"/>
    </source>
</evidence>
<feature type="domain" description="SusD-like N-terminal" evidence="8">
    <location>
        <begin position="21"/>
        <end position="217"/>
    </location>
</feature>
<dbReference type="InterPro" id="IPR012944">
    <property type="entry name" value="SusD_RagB_dom"/>
</dbReference>
<evidence type="ECO:0000256" key="5">
    <source>
        <dbReference type="ARBA" id="ARBA00023237"/>
    </source>
</evidence>
<keyword evidence="10" id="KW-1185">Reference proteome</keyword>
<dbReference type="OrthoDB" id="621570at2"/>
<evidence type="ECO:0000256" key="3">
    <source>
        <dbReference type="ARBA" id="ARBA00022729"/>
    </source>
</evidence>
<keyword evidence="3 6" id="KW-0732">Signal</keyword>
<feature type="domain" description="RagB/SusD" evidence="7">
    <location>
        <begin position="328"/>
        <end position="413"/>
    </location>
</feature>
<name>A0A0B8T5A8_9SPHI</name>
<evidence type="ECO:0000313" key="9">
    <source>
        <dbReference type="EMBL" id="KGE12714.1"/>
    </source>
</evidence>
<dbReference type="Gene3D" id="1.25.40.390">
    <property type="match status" value="1"/>
</dbReference>
<dbReference type="GO" id="GO:0009279">
    <property type="term" value="C:cell outer membrane"/>
    <property type="evidence" value="ECO:0007669"/>
    <property type="project" value="UniProtKB-SubCell"/>
</dbReference>
<reference evidence="9 10" key="2">
    <citation type="journal article" date="2015" name="PLoS ONE">
        <title>Whole-Genome Optical Mapping and Finished Genome Sequence of Sphingobacterium deserti sp. nov., a New Species Isolated from the Western Desert of China.</title>
        <authorList>
            <person name="Teng C."/>
            <person name="Zhou Z."/>
            <person name="Molnar I."/>
            <person name="Li X."/>
            <person name="Tang R."/>
            <person name="Chen M."/>
            <person name="Wang L."/>
            <person name="Su S."/>
            <person name="Zhang W."/>
            <person name="Lin M."/>
        </authorList>
    </citation>
    <scope>NUCLEOTIDE SEQUENCE [LARGE SCALE GENOMIC DNA]</scope>
    <source>
        <strain evidence="10">ACCC05744</strain>
    </source>
</reference>
<gene>
    <name evidence="9" type="ORF">DI53_3453</name>
</gene>
<dbReference type="InterPro" id="IPR011990">
    <property type="entry name" value="TPR-like_helical_dom_sf"/>
</dbReference>
<comment type="subcellular location">
    <subcellularLocation>
        <location evidence="1">Cell outer membrane</location>
    </subcellularLocation>
</comment>
<sequence>MIRNYMLYIAVLVASSSCSSFLEVDPKASISGENVIHDQASANAALNGAYVALRDYYSVNFQSIAYLSGDNVEWTGSQSQIQEFINHRVNAENSTIAATWNGLYESVNRANNIIKALRDNEALDITADERALILGQAYAIRALSYFDLVRIWGGVPLITEPTTNVGENAGVVRSNSDQTYAQILADLSAAEELLPQATNRFIFTKKTVWALKARFYLYQEDWTQAIAYANRLLTDTEYELLNPYYSFFKSNVTGTRESVFELYYNANELNPHRGQWQPQTNGGTRQWAPNAALVSLLTTAATGGARSELIARDNQNRWYGNLYYRSPASDPTYVIRIAELYLIRAEASAHANDYQQAIADLNSVRARALLTAKPASQNQTEILRAIEDERRLEFAFEAHRWFDLVRTGRAQEVLGITESFRLLLPIPYSQILADPVLEQNPGYSF</sequence>
<evidence type="ECO:0000256" key="6">
    <source>
        <dbReference type="SAM" id="SignalP"/>
    </source>
</evidence>
<dbReference type="InterPro" id="IPR033985">
    <property type="entry name" value="SusD-like_N"/>
</dbReference>
<keyword evidence="4" id="KW-0472">Membrane</keyword>
<evidence type="ECO:0000313" key="10">
    <source>
        <dbReference type="Proteomes" id="UP000031802"/>
    </source>
</evidence>
<evidence type="ECO:0000256" key="4">
    <source>
        <dbReference type="ARBA" id="ARBA00023136"/>
    </source>
</evidence>
<dbReference type="SUPFAM" id="SSF48452">
    <property type="entry name" value="TPR-like"/>
    <property type="match status" value="1"/>
</dbReference>
<comment type="caution">
    <text evidence="9">The sequence shown here is derived from an EMBL/GenBank/DDBJ whole genome shotgun (WGS) entry which is preliminary data.</text>
</comment>
<protein>
    <submittedName>
        <fullName evidence="9">RagB/SusD domain-containing protein</fullName>
    </submittedName>
</protein>
<dbReference type="STRING" id="1229276.DI53_3453"/>
<dbReference type="CDD" id="cd08977">
    <property type="entry name" value="SusD"/>
    <property type="match status" value="1"/>
</dbReference>
<feature type="chain" id="PRO_5002125211" evidence="6">
    <location>
        <begin position="23"/>
        <end position="445"/>
    </location>
</feature>
<evidence type="ECO:0000259" key="7">
    <source>
        <dbReference type="Pfam" id="PF07980"/>
    </source>
</evidence>
<dbReference type="RefSeq" id="WP_037502554.1">
    <property type="nucleotide sequence ID" value="NZ_JJMU01000065.1"/>
</dbReference>
<dbReference type="EMBL" id="JJMU01000065">
    <property type="protein sequence ID" value="KGE12714.1"/>
    <property type="molecule type" value="Genomic_DNA"/>
</dbReference>
<dbReference type="Pfam" id="PF14322">
    <property type="entry name" value="SusD-like_3"/>
    <property type="match status" value="1"/>
</dbReference>
<evidence type="ECO:0000256" key="1">
    <source>
        <dbReference type="ARBA" id="ARBA00004442"/>
    </source>
</evidence>
<feature type="signal peptide" evidence="6">
    <location>
        <begin position="1"/>
        <end position="22"/>
    </location>
</feature>
<dbReference type="Proteomes" id="UP000031802">
    <property type="component" value="Unassembled WGS sequence"/>
</dbReference>
<dbReference type="PROSITE" id="PS51257">
    <property type="entry name" value="PROKAR_LIPOPROTEIN"/>
    <property type="match status" value="1"/>
</dbReference>
<keyword evidence="5" id="KW-0998">Cell outer membrane</keyword>
<evidence type="ECO:0000256" key="2">
    <source>
        <dbReference type="ARBA" id="ARBA00006275"/>
    </source>
</evidence>
<organism evidence="9 10">
    <name type="scientific">Sphingobacterium deserti</name>
    <dbReference type="NCBI Taxonomy" id="1229276"/>
    <lineage>
        <taxon>Bacteria</taxon>
        <taxon>Pseudomonadati</taxon>
        <taxon>Bacteroidota</taxon>
        <taxon>Sphingobacteriia</taxon>
        <taxon>Sphingobacteriales</taxon>
        <taxon>Sphingobacteriaceae</taxon>
        <taxon>Sphingobacterium</taxon>
    </lineage>
</organism>
<comment type="similarity">
    <text evidence="2">Belongs to the SusD family.</text>
</comment>
<accession>A0A0B8T5A8</accession>
<dbReference type="AlphaFoldDB" id="A0A0B8T5A8"/>
<proteinExistence type="inferred from homology"/>
<dbReference type="eggNOG" id="COG3193">
    <property type="taxonomic scope" value="Bacteria"/>
</dbReference>